<evidence type="ECO:0000313" key="11">
    <source>
        <dbReference type="Proteomes" id="UP000728185"/>
    </source>
</evidence>
<accession>A0A8E0S480</accession>
<dbReference type="Proteomes" id="UP000728185">
    <property type="component" value="Unassembled WGS sequence"/>
</dbReference>
<keyword evidence="5" id="KW-0963">Cytoplasm</keyword>
<comment type="subcellular location">
    <subcellularLocation>
        <location evidence="2">Cytoplasm</location>
    </subcellularLocation>
    <subcellularLocation>
        <location evidence="1">Nucleus</location>
    </subcellularLocation>
</comment>
<feature type="non-terminal residue" evidence="10">
    <location>
        <position position="260"/>
    </location>
</feature>
<dbReference type="PANTHER" id="PTHR15975">
    <property type="entry name" value="CCR4-NOT TRANSCRIPTION COMPLEX SUBUNIT 11"/>
    <property type="match status" value="1"/>
</dbReference>
<dbReference type="GO" id="GO:0031047">
    <property type="term" value="P:regulatory ncRNA-mediated gene silencing"/>
    <property type="evidence" value="ECO:0007669"/>
    <property type="project" value="UniProtKB-KW"/>
</dbReference>
<evidence type="ECO:0000256" key="3">
    <source>
        <dbReference type="ARBA" id="ARBA00008030"/>
    </source>
</evidence>
<organism evidence="10 11">
    <name type="scientific">Fasciolopsis buskii</name>
    <dbReference type="NCBI Taxonomy" id="27845"/>
    <lineage>
        <taxon>Eukaryota</taxon>
        <taxon>Metazoa</taxon>
        <taxon>Spiralia</taxon>
        <taxon>Lophotrochozoa</taxon>
        <taxon>Platyhelminthes</taxon>
        <taxon>Trematoda</taxon>
        <taxon>Digenea</taxon>
        <taxon>Plagiorchiida</taxon>
        <taxon>Echinostomata</taxon>
        <taxon>Echinostomatoidea</taxon>
        <taxon>Fasciolidae</taxon>
        <taxon>Fasciolopsis</taxon>
    </lineage>
</organism>
<dbReference type="GO" id="GO:0030014">
    <property type="term" value="C:CCR4-NOT complex"/>
    <property type="evidence" value="ECO:0007669"/>
    <property type="project" value="InterPro"/>
</dbReference>
<evidence type="ECO:0000313" key="10">
    <source>
        <dbReference type="EMBL" id="KAA0200870.1"/>
    </source>
</evidence>
<keyword evidence="11" id="KW-1185">Reference proteome</keyword>
<dbReference type="EMBL" id="LUCM01000233">
    <property type="protein sequence ID" value="KAA0200870.1"/>
    <property type="molecule type" value="Genomic_DNA"/>
</dbReference>
<reference evidence="10" key="1">
    <citation type="submission" date="2019-05" db="EMBL/GenBank/DDBJ databases">
        <title>Annotation for the trematode Fasciolopsis buski.</title>
        <authorList>
            <person name="Choi Y.-J."/>
        </authorList>
    </citation>
    <scope>NUCLEOTIDE SEQUENCE</scope>
    <source>
        <strain evidence="10">HT</strain>
        <tissue evidence="10">Whole worm</tissue>
    </source>
</reference>
<dbReference type="AlphaFoldDB" id="A0A8E0S480"/>
<keyword evidence="6" id="KW-0805">Transcription regulation</keyword>
<dbReference type="GO" id="GO:0005634">
    <property type="term" value="C:nucleus"/>
    <property type="evidence" value="ECO:0007669"/>
    <property type="project" value="UniProtKB-SubCell"/>
</dbReference>
<comment type="similarity">
    <text evidence="3">Belongs to the CNOT11 family.</text>
</comment>
<protein>
    <recommendedName>
        <fullName evidence="4">CCR4-NOT transcription complex subunit 11</fullName>
    </recommendedName>
</protein>
<evidence type="ECO:0000256" key="6">
    <source>
        <dbReference type="ARBA" id="ARBA00023015"/>
    </source>
</evidence>
<gene>
    <name evidence="10" type="ORF">FBUS_05599</name>
</gene>
<keyword evidence="8" id="KW-0804">Transcription</keyword>
<evidence type="ECO:0000256" key="7">
    <source>
        <dbReference type="ARBA" id="ARBA00023158"/>
    </source>
</evidence>
<dbReference type="InterPro" id="IPR019312">
    <property type="entry name" value="CNOT11"/>
</dbReference>
<dbReference type="PANTHER" id="PTHR15975:SF0">
    <property type="entry name" value="CCR4-NOT TRANSCRIPTION COMPLEX SUBUNIT 11"/>
    <property type="match status" value="1"/>
</dbReference>
<evidence type="ECO:0000256" key="2">
    <source>
        <dbReference type="ARBA" id="ARBA00004496"/>
    </source>
</evidence>
<evidence type="ECO:0000256" key="5">
    <source>
        <dbReference type="ARBA" id="ARBA00022490"/>
    </source>
</evidence>
<sequence>NLDWNSVQPDPQSVLQRLPETASCGITCVIPDGDVPPSLTNEVIPTPRNQLQLLEDLLSDGEPVACTTALRPELIRVAPPLLPTPQGVRANLMPSDQSEQSKSLEKPAQGDLVSEELIWLNPTTIQHEFHWNTNIEEANPTSEMRVLIVNALRAALPQPQQHILLSAIKENPSIVPNLGITPENLLQCAHFHGSHGPFNRSRQSFGDEGLVTHRIRPSLHMQMHAVMPSSTGKVSTTTPCTANLCLYPVADSQQNSRYPQ</sequence>
<keyword evidence="7" id="KW-0943">RNA-mediated gene silencing</keyword>
<evidence type="ECO:0000256" key="9">
    <source>
        <dbReference type="ARBA" id="ARBA00023242"/>
    </source>
</evidence>
<keyword evidence="9" id="KW-0539">Nucleus</keyword>
<dbReference type="OrthoDB" id="10265389at2759"/>
<evidence type="ECO:0000256" key="1">
    <source>
        <dbReference type="ARBA" id="ARBA00004123"/>
    </source>
</evidence>
<evidence type="ECO:0000256" key="4">
    <source>
        <dbReference type="ARBA" id="ARBA00014872"/>
    </source>
</evidence>
<name>A0A8E0S480_9TREM</name>
<comment type="caution">
    <text evidence="10">The sequence shown here is derived from an EMBL/GenBank/DDBJ whole genome shotgun (WGS) entry which is preliminary data.</text>
</comment>
<evidence type="ECO:0000256" key="8">
    <source>
        <dbReference type="ARBA" id="ARBA00023163"/>
    </source>
</evidence>
<proteinExistence type="inferred from homology"/>
<dbReference type="GO" id="GO:0005737">
    <property type="term" value="C:cytoplasm"/>
    <property type="evidence" value="ECO:0007669"/>
    <property type="project" value="UniProtKB-SubCell"/>
</dbReference>